<gene>
    <name evidence="1" type="ORF">GCM10023330_12730</name>
</gene>
<dbReference type="SUPFAM" id="SSF52200">
    <property type="entry name" value="Toll/Interleukin receptor TIR domain"/>
    <property type="match status" value="1"/>
</dbReference>
<protein>
    <recommendedName>
        <fullName evidence="3">TIR domain-containing protein</fullName>
    </recommendedName>
</protein>
<name>A0ABP9CAV7_9FLAO</name>
<evidence type="ECO:0008006" key="3">
    <source>
        <dbReference type="Google" id="ProtNLM"/>
    </source>
</evidence>
<accession>A0ABP9CAV7</accession>
<proteinExistence type="predicted"/>
<dbReference type="EMBL" id="BAABJW010000002">
    <property type="protein sequence ID" value="GAA4807636.1"/>
    <property type="molecule type" value="Genomic_DNA"/>
</dbReference>
<dbReference type="RefSeq" id="WP_345276119.1">
    <property type="nucleotide sequence ID" value="NZ_BAABJW010000002.1"/>
</dbReference>
<evidence type="ECO:0000313" key="2">
    <source>
        <dbReference type="Proteomes" id="UP001501433"/>
    </source>
</evidence>
<dbReference type="InterPro" id="IPR035897">
    <property type="entry name" value="Toll_tir_struct_dom_sf"/>
</dbReference>
<keyword evidence="2" id="KW-1185">Reference proteome</keyword>
<sequence>MNPTDRIQTITNIALHLQAEYNTTGINMLLSGYKIPTENVSIVNSKRVYVIDLLKSQSNELIIQIASDLGLEVPEQIEMQIKKEKTKELGDQKIFISHSSLDIKIVEKVIDILEAIGVPSNKIFCSSFEGYGVKLGSDFLEVIKKELDSNVLVIFILSSNFYSSVVSLCEMGATWVKTNSHIPILIPPFEYDEIKGVIPTTHGMKINEKDKLNSLRDIVTDFIGLEPLNTSVWERRRDNVLKEVKKILDRGVPETKEKTNPQQSGEIISDNYYESQDEKIKRLSKKEWPNDFEMQLDYIQRQRKAIDKLINHNPIDIQKEIFKGIRNNGRAEWPDDFEMQLDFEQRQVESLRRLKEI</sequence>
<comment type="caution">
    <text evidence="1">The sequence shown here is derived from an EMBL/GenBank/DDBJ whole genome shotgun (WGS) entry which is preliminary data.</text>
</comment>
<organism evidence="1 2">
    <name type="scientific">Litoribaculum gwangyangense</name>
    <dbReference type="NCBI Taxonomy" id="1130722"/>
    <lineage>
        <taxon>Bacteria</taxon>
        <taxon>Pseudomonadati</taxon>
        <taxon>Bacteroidota</taxon>
        <taxon>Flavobacteriia</taxon>
        <taxon>Flavobacteriales</taxon>
        <taxon>Flavobacteriaceae</taxon>
        <taxon>Litoribaculum</taxon>
    </lineage>
</organism>
<reference evidence="2" key="1">
    <citation type="journal article" date="2019" name="Int. J. Syst. Evol. Microbiol.">
        <title>The Global Catalogue of Microorganisms (GCM) 10K type strain sequencing project: providing services to taxonomists for standard genome sequencing and annotation.</title>
        <authorList>
            <consortium name="The Broad Institute Genomics Platform"/>
            <consortium name="The Broad Institute Genome Sequencing Center for Infectious Disease"/>
            <person name="Wu L."/>
            <person name="Ma J."/>
        </authorList>
    </citation>
    <scope>NUCLEOTIDE SEQUENCE [LARGE SCALE GENOMIC DNA]</scope>
    <source>
        <strain evidence="2">JCM 18325</strain>
    </source>
</reference>
<dbReference type="Gene3D" id="3.40.50.10140">
    <property type="entry name" value="Toll/interleukin-1 receptor homology (TIR) domain"/>
    <property type="match status" value="1"/>
</dbReference>
<evidence type="ECO:0000313" key="1">
    <source>
        <dbReference type="EMBL" id="GAA4807636.1"/>
    </source>
</evidence>
<dbReference type="Proteomes" id="UP001501433">
    <property type="component" value="Unassembled WGS sequence"/>
</dbReference>